<dbReference type="PANTHER" id="PTHR20883:SF48">
    <property type="entry name" value="ECTOINE DIOXYGENASE"/>
    <property type="match status" value="1"/>
</dbReference>
<protein>
    <recommendedName>
        <fullName evidence="3">Phytanoyl-CoA dioxygenase</fullName>
    </recommendedName>
</protein>
<dbReference type="EMBL" id="SFBF01000222">
    <property type="protein sequence ID" value="TRU47076.1"/>
    <property type="molecule type" value="Genomic_DNA"/>
</dbReference>
<organism evidence="1 2">
    <name type="scientific">Microcystis aeruginosa Ma_QC_Ca_00000000_S207</name>
    <dbReference type="NCBI Taxonomy" id="2486251"/>
    <lineage>
        <taxon>Bacteria</taxon>
        <taxon>Bacillati</taxon>
        <taxon>Cyanobacteriota</taxon>
        <taxon>Cyanophyceae</taxon>
        <taxon>Oscillatoriophycideae</taxon>
        <taxon>Chroococcales</taxon>
        <taxon>Microcystaceae</taxon>
        <taxon>Microcystis</taxon>
    </lineage>
</organism>
<dbReference type="GO" id="GO:0005506">
    <property type="term" value="F:iron ion binding"/>
    <property type="evidence" value="ECO:0007669"/>
    <property type="project" value="UniProtKB-ARBA"/>
</dbReference>
<name>A0A552FK32_MICAE</name>
<dbReference type="Proteomes" id="UP000320293">
    <property type="component" value="Unassembled WGS sequence"/>
</dbReference>
<dbReference type="PANTHER" id="PTHR20883">
    <property type="entry name" value="PHYTANOYL-COA DIOXYGENASE DOMAIN CONTAINING 1"/>
    <property type="match status" value="1"/>
</dbReference>
<evidence type="ECO:0000313" key="1">
    <source>
        <dbReference type="EMBL" id="TRU47076.1"/>
    </source>
</evidence>
<evidence type="ECO:0000313" key="2">
    <source>
        <dbReference type="Proteomes" id="UP000320293"/>
    </source>
</evidence>
<dbReference type="SUPFAM" id="SSF51197">
    <property type="entry name" value="Clavaminate synthase-like"/>
    <property type="match status" value="1"/>
</dbReference>
<comment type="caution">
    <text evidence="1">The sequence shown here is derived from an EMBL/GenBank/DDBJ whole genome shotgun (WGS) entry which is preliminary data.</text>
</comment>
<evidence type="ECO:0008006" key="3">
    <source>
        <dbReference type="Google" id="ProtNLM"/>
    </source>
</evidence>
<dbReference type="InterPro" id="IPR008775">
    <property type="entry name" value="Phytyl_CoA_dOase-like"/>
</dbReference>
<accession>A0A552FK32</accession>
<sequence>MKISDKQIEFFNTFGYLKLPGLLYSKYELIESAFEQCWSNFSQYPKPFVRFEHGFLFQIAESHPELLSVLISYEIEDVVTSLLGSNFQYVGSKGNRFHGDTPWHRDSLDEFNRLKSIHALIYLDELNEDSGCIRVIPGSHRILEPYSQIAGKIAIQSNNEIRPWVLDINIPHVSIPSKPGDIILINHNIVHGSQGGGDDRRLLSFNFWEEIPDSETEGFLAYLCKHSSFNVETVIGSVMQDLLDQEWGKHCRQVSDHRDITRKAWHKWKV</sequence>
<dbReference type="AlphaFoldDB" id="A0A552FK32"/>
<dbReference type="Pfam" id="PF05721">
    <property type="entry name" value="PhyH"/>
    <property type="match status" value="1"/>
</dbReference>
<reference evidence="1 2" key="1">
    <citation type="submission" date="2019-01" db="EMBL/GenBank/DDBJ databases">
        <title>Coherence of Microcystis species and biogeography revealed through population genomics.</title>
        <authorList>
            <person name="Perez-Carrascal O.M."/>
            <person name="Terrat Y."/>
            <person name="Giani A."/>
            <person name="Fortin N."/>
            <person name="Tromas N."/>
            <person name="Shapiro B.J."/>
        </authorList>
    </citation>
    <scope>NUCLEOTIDE SEQUENCE [LARGE SCALE GENOMIC DNA]</scope>
    <source>
        <strain evidence="1">Ma_QC_Ca_00000000_S207</strain>
    </source>
</reference>
<dbReference type="Gene3D" id="2.60.120.620">
    <property type="entry name" value="q2cbj1_9rhob like domain"/>
    <property type="match status" value="1"/>
</dbReference>
<dbReference type="GO" id="GO:0016706">
    <property type="term" value="F:2-oxoglutarate-dependent dioxygenase activity"/>
    <property type="evidence" value="ECO:0007669"/>
    <property type="project" value="UniProtKB-ARBA"/>
</dbReference>
<proteinExistence type="predicted"/>
<gene>
    <name evidence="1" type="ORF">EWV91_11640</name>
</gene>